<evidence type="ECO:0000259" key="4">
    <source>
        <dbReference type="SMART" id="SM00543"/>
    </source>
</evidence>
<name>A0A4R5XI48_9AGAM</name>
<dbReference type="InterPro" id="IPR016024">
    <property type="entry name" value="ARM-type_fold"/>
</dbReference>
<organism evidence="5 6">
    <name type="scientific">Rickenella mellea</name>
    <dbReference type="NCBI Taxonomy" id="50990"/>
    <lineage>
        <taxon>Eukaryota</taxon>
        <taxon>Fungi</taxon>
        <taxon>Dikarya</taxon>
        <taxon>Basidiomycota</taxon>
        <taxon>Agaricomycotina</taxon>
        <taxon>Agaricomycetes</taxon>
        <taxon>Hymenochaetales</taxon>
        <taxon>Rickenellaceae</taxon>
        <taxon>Rickenella</taxon>
    </lineage>
</organism>
<dbReference type="Gene3D" id="1.25.40.180">
    <property type="match status" value="1"/>
</dbReference>
<dbReference type="PANTHER" id="PTHR23253:SF9">
    <property type="entry name" value="EUKARYOTIC TRANSLATION INITIATION FACTOR 4 GAMMA 2"/>
    <property type="match status" value="1"/>
</dbReference>
<dbReference type="GO" id="GO:0003743">
    <property type="term" value="F:translation initiation factor activity"/>
    <property type="evidence" value="ECO:0007669"/>
    <property type="project" value="UniProtKB-KW"/>
</dbReference>
<dbReference type="GO" id="GO:0003729">
    <property type="term" value="F:mRNA binding"/>
    <property type="evidence" value="ECO:0007669"/>
    <property type="project" value="TreeGrafter"/>
</dbReference>
<protein>
    <submittedName>
        <fullName evidence="5">ARM repeat-containing protein</fullName>
    </submittedName>
</protein>
<evidence type="ECO:0000313" key="5">
    <source>
        <dbReference type="EMBL" id="TDL30156.1"/>
    </source>
</evidence>
<dbReference type="Proteomes" id="UP000294933">
    <property type="component" value="Unassembled WGS sequence"/>
</dbReference>
<evidence type="ECO:0000256" key="2">
    <source>
        <dbReference type="ARBA" id="ARBA00022540"/>
    </source>
</evidence>
<evidence type="ECO:0000256" key="3">
    <source>
        <dbReference type="ARBA" id="ARBA00022917"/>
    </source>
</evidence>
<proteinExistence type="inferred from homology"/>
<dbReference type="SMART" id="SM00543">
    <property type="entry name" value="MIF4G"/>
    <property type="match status" value="1"/>
</dbReference>
<dbReference type="SUPFAM" id="SSF52047">
    <property type="entry name" value="RNI-like"/>
    <property type="match status" value="1"/>
</dbReference>
<dbReference type="InterPro" id="IPR003890">
    <property type="entry name" value="MIF4G-like_typ-3"/>
</dbReference>
<dbReference type="EMBL" id="ML170156">
    <property type="protein sequence ID" value="TDL30156.1"/>
    <property type="molecule type" value="Genomic_DNA"/>
</dbReference>
<dbReference type="SUPFAM" id="SSF48371">
    <property type="entry name" value="ARM repeat"/>
    <property type="match status" value="1"/>
</dbReference>
<dbReference type="VEuPathDB" id="FungiDB:BD410DRAFT_834338"/>
<keyword evidence="6" id="KW-1185">Reference proteome</keyword>
<reference evidence="5 6" key="1">
    <citation type="submission" date="2018-06" db="EMBL/GenBank/DDBJ databases">
        <title>A transcriptomic atlas of mushroom development highlights an independent origin of complex multicellularity.</title>
        <authorList>
            <consortium name="DOE Joint Genome Institute"/>
            <person name="Krizsan K."/>
            <person name="Almasi E."/>
            <person name="Merenyi Z."/>
            <person name="Sahu N."/>
            <person name="Viragh M."/>
            <person name="Koszo T."/>
            <person name="Mondo S."/>
            <person name="Kiss B."/>
            <person name="Balint B."/>
            <person name="Kues U."/>
            <person name="Barry K."/>
            <person name="Hegedus J.C."/>
            <person name="Henrissat B."/>
            <person name="Johnson J."/>
            <person name="Lipzen A."/>
            <person name="Ohm R."/>
            <person name="Nagy I."/>
            <person name="Pangilinan J."/>
            <person name="Yan J."/>
            <person name="Xiong Y."/>
            <person name="Grigoriev I.V."/>
            <person name="Hibbett D.S."/>
            <person name="Nagy L.G."/>
        </authorList>
    </citation>
    <scope>NUCLEOTIDE SEQUENCE [LARGE SCALE GENOMIC DNA]</scope>
    <source>
        <strain evidence="5 6">SZMC22713</strain>
    </source>
</reference>
<evidence type="ECO:0000256" key="1">
    <source>
        <dbReference type="ARBA" id="ARBA00005775"/>
    </source>
</evidence>
<dbReference type="AlphaFoldDB" id="A0A4R5XI48"/>
<dbReference type="PANTHER" id="PTHR23253">
    <property type="entry name" value="EUKARYOTIC TRANSLATION INITIATION FACTOR 4 GAMMA"/>
    <property type="match status" value="1"/>
</dbReference>
<dbReference type="Pfam" id="PF02854">
    <property type="entry name" value="MIF4G"/>
    <property type="match status" value="1"/>
</dbReference>
<accession>A0A4R5XI48</accession>
<dbReference type="STRING" id="50990.A0A4R5XI48"/>
<dbReference type="InterPro" id="IPR032675">
    <property type="entry name" value="LRR_dom_sf"/>
</dbReference>
<comment type="similarity">
    <text evidence="1">Belongs to the eukaryotic initiation factor 4G family.</text>
</comment>
<feature type="domain" description="MIF4G" evidence="4">
    <location>
        <begin position="52"/>
        <end position="294"/>
    </location>
</feature>
<keyword evidence="2" id="KW-0396">Initiation factor</keyword>
<dbReference type="Gene3D" id="3.80.10.10">
    <property type="entry name" value="Ribonuclease Inhibitor"/>
    <property type="match status" value="1"/>
</dbReference>
<dbReference type="OrthoDB" id="3225069at2759"/>
<evidence type="ECO:0000313" key="6">
    <source>
        <dbReference type="Proteomes" id="UP000294933"/>
    </source>
</evidence>
<keyword evidence="3" id="KW-0648">Protein biosynthesis</keyword>
<gene>
    <name evidence="5" type="ORF">BD410DRAFT_834338</name>
</gene>
<sequence>MEHCPEADVGILETTDDQATPDAIANLAGSMSQIMHRDAIGQTPFESDETICRKLRFLLSRLTIKNLDSTSRRIISLVGKNENGRVLGLVGRLVVEYAKNDENWPELYVHLCRLVMEHTSWKQPTLETGDRSFIERCQVFGKHILDQCLETSWRSCGTLNSEVLKAADNRAARSAHPNETYETGFHAENIHAAEEAKRHHFLLLKFISELFKLQMVTASYIHEFIQLILSNVDDIHIECGCRLLSEVGKILDYGEDRSRVDAIFSQVTELVNSPNLGARVRFMLQDLIELRVRQWVTKPSPRRSITASVMRLLRRMAIGEQLGSTVFISRPRRSMVTINALPPEILGAIFELGLTPSRQNSVKRATRITLPWQLLLSSVNVYWRIVALNTPQLWTAINLDAIRPKCIPLWIQRSASCLLDVILTVDSYPNTVLDTFEEHVLPHIGRWKSLVVDIITEDNSFVSSIYSRLQSVASHNLRHAEVWVNNRGHDPSAHYHTAPSLKPALLSGKIAGMCLECCPFLRRLNTLVIGREKVSKLFGRRSSYTTFRNILHASPSLKNLVLHRFELRLQATDTFPMIIEIPTLTSLTMDFTAGYRRSSPHVKLFSILSMPALENLEIIGISGPDFATLVQDQSQSTLSQLTQLRSLKIAVCEVIHETLSEFLRQCPVLDTLSVIESTATFNLPDTVSRLIMKSYNLRWIERVLENLKTRRATGTHFTTFSLLVCENIEGVGEPAWTALDPYCHLTELGSGNDAFRFTGCDSGIEFGDNADDNCRYDDWSY</sequence>
<dbReference type="GO" id="GO:0016281">
    <property type="term" value="C:eukaryotic translation initiation factor 4F complex"/>
    <property type="evidence" value="ECO:0007669"/>
    <property type="project" value="TreeGrafter"/>
</dbReference>